<evidence type="ECO:0000259" key="12">
    <source>
        <dbReference type="Pfam" id="PF20260"/>
    </source>
</evidence>
<comment type="function">
    <text evidence="8 10">Specifically methylates the N3 position of the uracil ring of uridine 1498 (m3U1498) in 16S rRNA. Acts on the fully assembled 30S ribosomal subunit.</text>
</comment>
<evidence type="ECO:0000256" key="4">
    <source>
        <dbReference type="ARBA" id="ARBA00022552"/>
    </source>
</evidence>
<dbReference type="PIRSF" id="PIRSF015601">
    <property type="entry name" value="MTase_slr0722"/>
    <property type="match status" value="1"/>
</dbReference>
<dbReference type="PANTHER" id="PTHR30027:SF3">
    <property type="entry name" value="16S RRNA (URACIL(1498)-N(3))-METHYLTRANSFERASE"/>
    <property type="match status" value="1"/>
</dbReference>
<dbReference type="Pfam" id="PF20260">
    <property type="entry name" value="PUA_4"/>
    <property type="match status" value="1"/>
</dbReference>
<evidence type="ECO:0000256" key="3">
    <source>
        <dbReference type="ARBA" id="ARBA00022490"/>
    </source>
</evidence>
<evidence type="ECO:0000256" key="1">
    <source>
        <dbReference type="ARBA" id="ARBA00004496"/>
    </source>
</evidence>
<dbReference type="Proteomes" id="UP000709959">
    <property type="component" value="Unassembled WGS sequence"/>
</dbReference>
<dbReference type="InterPro" id="IPR015947">
    <property type="entry name" value="PUA-like_sf"/>
</dbReference>
<reference evidence="13 14" key="1">
    <citation type="submission" date="2020-10" db="EMBL/GenBank/DDBJ databases">
        <title>Connecting structure to function with the recovery of over 1000 high-quality activated sludge metagenome-assembled genomes encoding full-length rRNA genes using long-read sequencing.</title>
        <authorList>
            <person name="Singleton C.M."/>
            <person name="Petriglieri F."/>
            <person name="Kristensen J.M."/>
            <person name="Kirkegaard R.H."/>
            <person name="Michaelsen T.Y."/>
            <person name="Andersen M.H."/>
            <person name="Karst S.M."/>
            <person name="Dueholm M.S."/>
            <person name="Nielsen P.H."/>
            <person name="Albertsen M."/>
        </authorList>
    </citation>
    <scope>NUCLEOTIDE SEQUENCE [LARGE SCALE GENOMIC DNA]</scope>
    <source>
        <strain evidence="13">OdNE_18-Q3-R46-58_MAXAC.008</strain>
    </source>
</reference>
<sequence length="260" mass="28347">MSLPRFFLAPLPAAENALVPLDAEAARHLKALRLKPGAALELVLGDQTWRADLAKLDRGRATARLVAPLHEDREPPVALQACLPLPAQLSLFDEWLPPLVELGITLIQPVVYRRSEFDAAKTAARMERWARLIQSACEQSHRSRLPELRPPMPFASLLTWEAPQRWVAYELATGQANPPWRPEALAFTSGPEGGITDEEFVALCGAGWQPVSLGRSILRAVTTPVALLGAVQYQLGGGRSAQVPFGGLMPEKSCPDDCGR</sequence>
<dbReference type="NCBIfam" id="TIGR00046">
    <property type="entry name" value="RsmE family RNA methyltransferase"/>
    <property type="match status" value="1"/>
</dbReference>
<comment type="caution">
    <text evidence="13">The sequence shown here is derived from an EMBL/GenBank/DDBJ whole genome shotgun (WGS) entry which is preliminary data.</text>
</comment>
<dbReference type="GO" id="GO:0070475">
    <property type="term" value="P:rRNA base methylation"/>
    <property type="evidence" value="ECO:0007669"/>
    <property type="project" value="TreeGrafter"/>
</dbReference>
<dbReference type="Pfam" id="PF04452">
    <property type="entry name" value="Methyltrans_RNA"/>
    <property type="match status" value="1"/>
</dbReference>
<dbReference type="CDD" id="cd18084">
    <property type="entry name" value="RsmE-like"/>
    <property type="match status" value="1"/>
</dbReference>
<dbReference type="Gene3D" id="3.40.1280.10">
    <property type="match status" value="1"/>
</dbReference>
<proteinExistence type="inferred from homology"/>
<dbReference type="EC" id="2.1.1.193" evidence="10"/>
<dbReference type="EMBL" id="JADKCH010000011">
    <property type="protein sequence ID" value="MBK8573088.1"/>
    <property type="molecule type" value="Genomic_DNA"/>
</dbReference>
<evidence type="ECO:0000313" key="13">
    <source>
        <dbReference type="EMBL" id="MBK8573088.1"/>
    </source>
</evidence>
<comment type="catalytic activity">
    <reaction evidence="9 10">
        <text>uridine(1498) in 16S rRNA + S-adenosyl-L-methionine = N(3)-methyluridine(1498) in 16S rRNA + S-adenosyl-L-homocysteine + H(+)</text>
        <dbReference type="Rhea" id="RHEA:42920"/>
        <dbReference type="Rhea" id="RHEA-COMP:10283"/>
        <dbReference type="Rhea" id="RHEA-COMP:10284"/>
        <dbReference type="ChEBI" id="CHEBI:15378"/>
        <dbReference type="ChEBI" id="CHEBI:57856"/>
        <dbReference type="ChEBI" id="CHEBI:59789"/>
        <dbReference type="ChEBI" id="CHEBI:65315"/>
        <dbReference type="ChEBI" id="CHEBI:74502"/>
        <dbReference type="EC" id="2.1.1.193"/>
    </reaction>
</comment>
<keyword evidence="7 10" id="KW-0949">S-adenosyl-L-methionine</keyword>
<evidence type="ECO:0000256" key="7">
    <source>
        <dbReference type="ARBA" id="ARBA00022691"/>
    </source>
</evidence>
<comment type="similarity">
    <text evidence="2 10">Belongs to the RNA methyltransferase RsmE family.</text>
</comment>
<keyword evidence="4 10" id="KW-0698">rRNA processing</keyword>
<evidence type="ECO:0000256" key="5">
    <source>
        <dbReference type="ARBA" id="ARBA00022603"/>
    </source>
</evidence>
<dbReference type="InterPro" id="IPR046886">
    <property type="entry name" value="RsmE_MTase_dom"/>
</dbReference>
<evidence type="ECO:0000259" key="11">
    <source>
        <dbReference type="Pfam" id="PF04452"/>
    </source>
</evidence>
<dbReference type="GO" id="GO:0005737">
    <property type="term" value="C:cytoplasm"/>
    <property type="evidence" value="ECO:0007669"/>
    <property type="project" value="UniProtKB-SubCell"/>
</dbReference>
<name>A0A936F2W5_9BACT</name>
<comment type="subcellular location">
    <subcellularLocation>
        <location evidence="1 10">Cytoplasm</location>
    </subcellularLocation>
</comment>
<gene>
    <name evidence="13" type="ORF">IPN91_10660</name>
</gene>
<dbReference type="GO" id="GO:0070042">
    <property type="term" value="F:rRNA (uridine-N3-)-methyltransferase activity"/>
    <property type="evidence" value="ECO:0007669"/>
    <property type="project" value="TreeGrafter"/>
</dbReference>
<protein>
    <recommendedName>
        <fullName evidence="10">Ribosomal RNA small subunit methyltransferase E</fullName>
        <ecNumber evidence="10">2.1.1.193</ecNumber>
    </recommendedName>
</protein>
<dbReference type="SUPFAM" id="SSF75217">
    <property type="entry name" value="alpha/beta knot"/>
    <property type="match status" value="1"/>
</dbReference>
<evidence type="ECO:0000256" key="9">
    <source>
        <dbReference type="ARBA" id="ARBA00047944"/>
    </source>
</evidence>
<dbReference type="PANTHER" id="PTHR30027">
    <property type="entry name" value="RIBOSOMAL RNA SMALL SUBUNIT METHYLTRANSFERASE E"/>
    <property type="match status" value="1"/>
</dbReference>
<dbReference type="InterPro" id="IPR029028">
    <property type="entry name" value="Alpha/beta_knot_MTases"/>
</dbReference>
<dbReference type="InterPro" id="IPR046887">
    <property type="entry name" value="RsmE_PUA-like"/>
</dbReference>
<dbReference type="InterPro" id="IPR029026">
    <property type="entry name" value="tRNA_m1G_MTases_N"/>
</dbReference>
<feature type="domain" description="Ribosomal RNA small subunit methyltransferase E methyltransferase" evidence="11">
    <location>
        <begin position="76"/>
        <end position="232"/>
    </location>
</feature>
<evidence type="ECO:0000256" key="10">
    <source>
        <dbReference type="PIRNR" id="PIRNR015601"/>
    </source>
</evidence>
<dbReference type="InterPro" id="IPR006700">
    <property type="entry name" value="RsmE"/>
</dbReference>
<evidence type="ECO:0000256" key="2">
    <source>
        <dbReference type="ARBA" id="ARBA00005528"/>
    </source>
</evidence>
<evidence type="ECO:0000256" key="6">
    <source>
        <dbReference type="ARBA" id="ARBA00022679"/>
    </source>
</evidence>
<feature type="domain" description="Ribosomal RNA small subunit methyltransferase E PUA-like" evidence="12">
    <location>
        <begin position="21"/>
        <end position="65"/>
    </location>
</feature>
<evidence type="ECO:0000256" key="8">
    <source>
        <dbReference type="ARBA" id="ARBA00025699"/>
    </source>
</evidence>
<accession>A0A936F2W5</accession>
<evidence type="ECO:0000313" key="14">
    <source>
        <dbReference type="Proteomes" id="UP000709959"/>
    </source>
</evidence>
<keyword evidence="3 10" id="KW-0963">Cytoplasm</keyword>
<keyword evidence="5 10" id="KW-0489">Methyltransferase</keyword>
<dbReference type="SUPFAM" id="SSF88697">
    <property type="entry name" value="PUA domain-like"/>
    <property type="match status" value="1"/>
</dbReference>
<dbReference type="AlphaFoldDB" id="A0A936F2W5"/>
<keyword evidence="6 10" id="KW-0808">Transferase</keyword>
<organism evidence="13 14">
    <name type="scientific">Candidatus Geothrix odensensis</name>
    <dbReference type="NCBI Taxonomy" id="2954440"/>
    <lineage>
        <taxon>Bacteria</taxon>
        <taxon>Pseudomonadati</taxon>
        <taxon>Acidobacteriota</taxon>
        <taxon>Holophagae</taxon>
        <taxon>Holophagales</taxon>
        <taxon>Holophagaceae</taxon>
        <taxon>Geothrix</taxon>
    </lineage>
</organism>